<feature type="domain" description="Reverse transcriptase zinc-binding" evidence="1">
    <location>
        <begin position="36"/>
        <end position="107"/>
    </location>
</feature>
<keyword evidence="2" id="KW-0695">RNA-directed DNA polymerase</keyword>
<evidence type="ECO:0000259" key="1">
    <source>
        <dbReference type="Pfam" id="PF13966"/>
    </source>
</evidence>
<gene>
    <name evidence="2" type="ORF">HannXRQ_Chr13g0423641</name>
</gene>
<evidence type="ECO:0000313" key="3">
    <source>
        <dbReference type="Proteomes" id="UP000215914"/>
    </source>
</evidence>
<evidence type="ECO:0000313" key="2">
    <source>
        <dbReference type="EMBL" id="OTG03401.1"/>
    </source>
</evidence>
<reference evidence="3" key="1">
    <citation type="journal article" date="2017" name="Nature">
        <title>The sunflower genome provides insights into oil metabolism, flowering and Asterid evolution.</title>
        <authorList>
            <person name="Badouin H."/>
            <person name="Gouzy J."/>
            <person name="Grassa C.J."/>
            <person name="Murat F."/>
            <person name="Staton S.E."/>
            <person name="Cottret L."/>
            <person name="Lelandais-Briere C."/>
            <person name="Owens G.L."/>
            <person name="Carrere S."/>
            <person name="Mayjonade B."/>
            <person name="Legrand L."/>
            <person name="Gill N."/>
            <person name="Kane N.C."/>
            <person name="Bowers J.E."/>
            <person name="Hubner S."/>
            <person name="Bellec A."/>
            <person name="Berard A."/>
            <person name="Berges H."/>
            <person name="Blanchet N."/>
            <person name="Boniface M.C."/>
            <person name="Brunel D."/>
            <person name="Catrice O."/>
            <person name="Chaidir N."/>
            <person name="Claudel C."/>
            <person name="Donnadieu C."/>
            <person name="Faraut T."/>
            <person name="Fievet G."/>
            <person name="Helmstetter N."/>
            <person name="King M."/>
            <person name="Knapp S.J."/>
            <person name="Lai Z."/>
            <person name="Le Paslier M.C."/>
            <person name="Lippi Y."/>
            <person name="Lorenzon L."/>
            <person name="Mandel J.R."/>
            <person name="Marage G."/>
            <person name="Marchand G."/>
            <person name="Marquand E."/>
            <person name="Bret-Mestries E."/>
            <person name="Morien E."/>
            <person name="Nambeesan S."/>
            <person name="Nguyen T."/>
            <person name="Pegot-Espagnet P."/>
            <person name="Pouilly N."/>
            <person name="Raftis F."/>
            <person name="Sallet E."/>
            <person name="Schiex T."/>
            <person name="Thomas J."/>
            <person name="Vandecasteele C."/>
            <person name="Vares D."/>
            <person name="Vear F."/>
            <person name="Vautrin S."/>
            <person name="Crespi M."/>
            <person name="Mangin B."/>
            <person name="Burke J.M."/>
            <person name="Salse J."/>
            <person name="Munos S."/>
            <person name="Vincourt P."/>
            <person name="Rieseberg L.H."/>
            <person name="Langlade N.B."/>
        </authorList>
    </citation>
    <scope>NUCLEOTIDE SEQUENCE [LARGE SCALE GENOMIC DNA]</scope>
    <source>
        <strain evidence="3">cv. SF193</strain>
    </source>
</reference>
<dbReference type="AlphaFoldDB" id="A0A251T0L8"/>
<name>A0A251T0L8_HELAN</name>
<dbReference type="InterPro" id="IPR026960">
    <property type="entry name" value="RVT-Znf"/>
</dbReference>
<dbReference type="InParanoid" id="A0A251T0L8"/>
<keyword evidence="2" id="KW-0808">Transferase</keyword>
<sequence>MSDLSSVCLSNREDGWRWLGDSTGSSFVKSVKFVLSEATVNRASYVLNWNKWVPSKCNFFVWKAVMYRIPTADALSKRGIVVADGLCPLCKSEADLFTSCYIAVIMWQKVL</sequence>
<accession>A0A251T0L8</accession>
<dbReference type="EMBL" id="CM007902">
    <property type="protein sequence ID" value="OTG03401.1"/>
    <property type="molecule type" value="Genomic_DNA"/>
</dbReference>
<protein>
    <submittedName>
        <fullName evidence="2">Putative reverse transcriptase zinc-binding domain-containing protein</fullName>
    </submittedName>
</protein>
<proteinExistence type="predicted"/>
<dbReference type="Pfam" id="PF13966">
    <property type="entry name" value="zf-RVT"/>
    <property type="match status" value="1"/>
</dbReference>
<dbReference type="Proteomes" id="UP000215914">
    <property type="component" value="Chromosome 13"/>
</dbReference>
<organism evidence="2 3">
    <name type="scientific">Helianthus annuus</name>
    <name type="common">Common sunflower</name>
    <dbReference type="NCBI Taxonomy" id="4232"/>
    <lineage>
        <taxon>Eukaryota</taxon>
        <taxon>Viridiplantae</taxon>
        <taxon>Streptophyta</taxon>
        <taxon>Embryophyta</taxon>
        <taxon>Tracheophyta</taxon>
        <taxon>Spermatophyta</taxon>
        <taxon>Magnoliopsida</taxon>
        <taxon>eudicotyledons</taxon>
        <taxon>Gunneridae</taxon>
        <taxon>Pentapetalae</taxon>
        <taxon>asterids</taxon>
        <taxon>campanulids</taxon>
        <taxon>Asterales</taxon>
        <taxon>Asteraceae</taxon>
        <taxon>Asteroideae</taxon>
        <taxon>Heliantheae alliance</taxon>
        <taxon>Heliantheae</taxon>
        <taxon>Helianthus</taxon>
    </lineage>
</organism>
<keyword evidence="2" id="KW-0548">Nucleotidyltransferase</keyword>
<keyword evidence="3" id="KW-1185">Reference proteome</keyword>
<dbReference type="GO" id="GO:0003964">
    <property type="term" value="F:RNA-directed DNA polymerase activity"/>
    <property type="evidence" value="ECO:0007669"/>
    <property type="project" value="UniProtKB-KW"/>
</dbReference>